<dbReference type="STRING" id="27342.A0A0H2RVK0"/>
<dbReference type="InterPro" id="IPR029044">
    <property type="entry name" value="Nucleotide-diphossugar_trans"/>
</dbReference>
<dbReference type="Pfam" id="PF00483">
    <property type="entry name" value="NTP_transferase"/>
    <property type="match status" value="1"/>
</dbReference>
<dbReference type="GO" id="GO:0002183">
    <property type="term" value="P:cytoplasmic translational initiation"/>
    <property type="evidence" value="ECO:0007669"/>
    <property type="project" value="TreeGrafter"/>
</dbReference>
<feature type="region of interest" description="Disordered" evidence="10">
    <location>
        <begin position="301"/>
        <end position="336"/>
    </location>
</feature>
<name>A0A0H2RVK0_9AGAM</name>
<feature type="compositionally biased region" description="Acidic residues" evidence="10">
    <location>
        <begin position="499"/>
        <end position="535"/>
    </location>
</feature>
<evidence type="ECO:0000256" key="8">
    <source>
        <dbReference type="ARBA" id="ARBA00045373"/>
    </source>
</evidence>
<dbReference type="GO" id="GO:0005085">
    <property type="term" value="F:guanyl-nucleotide exchange factor activity"/>
    <property type="evidence" value="ECO:0007669"/>
    <property type="project" value="TreeGrafter"/>
</dbReference>
<dbReference type="EMBL" id="KQ085921">
    <property type="protein sequence ID" value="KLO16055.1"/>
    <property type="molecule type" value="Genomic_DNA"/>
</dbReference>
<comment type="subcellular location">
    <subcellularLocation>
        <location evidence="1">Cytoplasm</location>
        <location evidence="1">Cytosol</location>
    </subcellularLocation>
</comment>
<evidence type="ECO:0000259" key="11">
    <source>
        <dbReference type="Pfam" id="PF00483"/>
    </source>
</evidence>
<feature type="domain" description="EIF2B subunit epsilon/gamma LbH" evidence="12">
    <location>
        <begin position="395"/>
        <end position="464"/>
    </location>
</feature>
<sequence>MMNIGETPAVQVPKEFLAVILAGVGDDLFPIVGEYRGGPCPKALLPIANRPMLSYVLNWIEDSSIRDVLIVCPPSHRDAISNYLDSEASSLSIGVHSFDQASSKGTCTSLRQISPQLAQYNCDIVLLPCDIVPPPSLKLESVLNRFRVDRSTDGTLLTSLFMEYRPPEKEKGASGDDAWAPPELPMPIVYDSNSNTLLHIDTLDAKGSNDEEFDIRMGMLWKYPRVRLSRNFVDAHVYVLARPALDLVNQKPMFHSFRDEFIPWLCKVQYQRTKREKYGGVLKSDANTRTYSSALALQHSSTFAPSTAKENHRGTDTPDPTASQPPSPTPDLDEAFPQEPSLRCGLVIHRASSGFAARAHNLWNFMELNRELNRVLLPTRPPPDRALVDPTSSTGDSLIGESTKIGEKSSVRRSIIGKHCTIGKYVTISNSVILDHCIIDDRAKLEGCILGYNTHVGEKSELVRCATQAGYEVEAEDSIKQAKLETSNWTADPPREGDAETSDEEDEDESEDEDEEEEGEEGEEEDDEDEDEDSS</sequence>
<dbReference type="Gene3D" id="2.160.10.10">
    <property type="entry name" value="Hexapeptide repeat proteins"/>
    <property type="match status" value="1"/>
</dbReference>
<dbReference type="Proteomes" id="UP000053477">
    <property type="component" value="Unassembled WGS sequence"/>
</dbReference>
<evidence type="ECO:0000256" key="7">
    <source>
        <dbReference type="ARBA" id="ARBA00044229"/>
    </source>
</evidence>
<dbReference type="SUPFAM" id="SSF53448">
    <property type="entry name" value="Nucleotide-diphospho-sugar transferases"/>
    <property type="match status" value="1"/>
</dbReference>
<dbReference type="GO" id="GO:0005851">
    <property type="term" value="C:eukaryotic translation initiation factor 2B complex"/>
    <property type="evidence" value="ECO:0007669"/>
    <property type="project" value="TreeGrafter"/>
</dbReference>
<dbReference type="Pfam" id="PF25084">
    <property type="entry name" value="LbH_EIF2B"/>
    <property type="match status" value="1"/>
</dbReference>
<feature type="domain" description="Nucleotidyl transferase" evidence="11">
    <location>
        <begin position="18"/>
        <end position="151"/>
    </location>
</feature>
<dbReference type="CDD" id="cd04652">
    <property type="entry name" value="LbH_eIF2B_gamma_C"/>
    <property type="match status" value="1"/>
</dbReference>
<dbReference type="InParanoid" id="A0A0H2RVK0"/>
<dbReference type="PANTHER" id="PTHR45989:SF1">
    <property type="entry name" value="TRANSLATION INITIATION FACTOR EIF-2B SUBUNIT GAMMA"/>
    <property type="match status" value="1"/>
</dbReference>
<dbReference type="AlphaFoldDB" id="A0A0H2RVK0"/>
<proteinExistence type="inferred from homology"/>
<evidence type="ECO:0000256" key="4">
    <source>
        <dbReference type="ARBA" id="ARBA00022540"/>
    </source>
</evidence>
<evidence type="ECO:0000256" key="2">
    <source>
        <dbReference type="ARBA" id="ARBA00007878"/>
    </source>
</evidence>
<evidence type="ECO:0000256" key="1">
    <source>
        <dbReference type="ARBA" id="ARBA00004514"/>
    </source>
</evidence>
<dbReference type="InterPro" id="IPR056764">
    <property type="entry name" value="LbH_EIF2B3/5"/>
</dbReference>
<evidence type="ECO:0000256" key="3">
    <source>
        <dbReference type="ARBA" id="ARBA00022490"/>
    </source>
</evidence>
<comment type="subunit">
    <text evidence="9">Component of the translation initiation factor 2B (eIF2B) complex which is a heterodecamer of two sets of five different subunits: alpha, beta, gamma, delta and epsilon. Subunits alpha, beta and delta comprise a regulatory subcomplex and subunits epsilon and gamma comprise a catalytic subcomplex. Within the complex, the hexameric regulatory complex resides at the center, with the two heterodimeric catalytic subcomplexes bound on opposite sides.</text>
</comment>
<comment type="similarity">
    <text evidence="2">Belongs to the eIF-2B gamma/epsilon subunits family.</text>
</comment>
<dbReference type="GO" id="GO:0005829">
    <property type="term" value="C:cytosol"/>
    <property type="evidence" value="ECO:0007669"/>
    <property type="project" value="UniProtKB-SubCell"/>
</dbReference>
<protein>
    <recommendedName>
        <fullName evidence="6">Translation initiation factor eIF2B subunit gamma</fullName>
    </recommendedName>
    <alternativeName>
        <fullName evidence="7">eIF2B GDP-GTP exchange factor subunit gamma</fullName>
    </alternativeName>
</protein>
<evidence type="ECO:0000313" key="14">
    <source>
        <dbReference type="Proteomes" id="UP000053477"/>
    </source>
</evidence>
<evidence type="ECO:0000256" key="5">
    <source>
        <dbReference type="ARBA" id="ARBA00022917"/>
    </source>
</evidence>
<keyword evidence="4" id="KW-0396">Initiation factor</keyword>
<keyword evidence="3" id="KW-0963">Cytoplasm</keyword>
<evidence type="ECO:0000256" key="9">
    <source>
        <dbReference type="ARBA" id="ARBA00046432"/>
    </source>
</evidence>
<dbReference type="PANTHER" id="PTHR45989">
    <property type="entry name" value="TRANSLATION INITIATION FACTOR EIF-2B SUBUNIT GAMMA"/>
    <property type="match status" value="1"/>
</dbReference>
<keyword evidence="14" id="KW-1185">Reference proteome</keyword>
<organism evidence="13 14">
    <name type="scientific">Schizopora paradoxa</name>
    <dbReference type="NCBI Taxonomy" id="27342"/>
    <lineage>
        <taxon>Eukaryota</taxon>
        <taxon>Fungi</taxon>
        <taxon>Dikarya</taxon>
        <taxon>Basidiomycota</taxon>
        <taxon>Agaricomycotina</taxon>
        <taxon>Agaricomycetes</taxon>
        <taxon>Hymenochaetales</taxon>
        <taxon>Schizoporaceae</taxon>
        <taxon>Schizopora</taxon>
    </lineage>
</organism>
<dbReference type="FunCoup" id="A0A0H2RVK0">
    <property type="interactions" value="366"/>
</dbReference>
<evidence type="ECO:0000313" key="13">
    <source>
        <dbReference type="EMBL" id="KLO16055.1"/>
    </source>
</evidence>
<accession>A0A0H2RVK0</accession>
<evidence type="ECO:0000256" key="10">
    <source>
        <dbReference type="SAM" id="MobiDB-lite"/>
    </source>
</evidence>
<dbReference type="GO" id="GO:0003743">
    <property type="term" value="F:translation initiation factor activity"/>
    <property type="evidence" value="ECO:0007669"/>
    <property type="project" value="UniProtKB-KW"/>
</dbReference>
<evidence type="ECO:0000256" key="6">
    <source>
        <dbReference type="ARBA" id="ARBA00044196"/>
    </source>
</evidence>
<comment type="function">
    <text evidence="8">Acts as a component of the translation initiation factor 2B (eIF2B) complex, which catalyzes the exchange of GDP for GTP on the eukaryotic initiation factor 2 (eIF2) complex gamma subunit. Its guanine nucleotide exchange factor activity is repressed when bound to eIF2 complex phosphorylated on the alpha subunit, thereby limiting the amount of methionyl-initiator methionine tRNA available to the ribosome and consequently global translation is repressed.</text>
</comment>
<dbReference type="InterPro" id="IPR051960">
    <property type="entry name" value="eIF2B_gamma"/>
</dbReference>
<gene>
    <name evidence="13" type="ORF">SCHPADRAFT_920029</name>
</gene>
<dbReference type="Gene3D" id="3.90.550.10">
    <property type="entry name" value="Spore Coat Polysaccharide Biosynthesis Protein SpsA, Chain A"/>
    <property type="match status" value="1"/>
</dbReference>
<feature type="region of interest" description="Disordered" evidence="10">
    <location>
        <begin position="479"/>
        <end position="535"/>
    </location>
</feature>
<evidence type="ECO:0000259" key="12">
    <source>
        <dbReference type="Pfam" id="PF25084"/>
    </source>
</evidence>
<dbReference type="OrthoDB" id="1733332at2759"/>
<keyword evidence="5" id="KW-0648">Protein biosynthesis</keyword>
<reference evidence="13 14" key="1">
    <citation type="submission" date="2015-04" db="EMBL/GenBank/DDBJ databases">
        <title>Complete genome sequence of Schizopora paradoxa KUC8140, a cosmopolitan wood degrader in East Asia.</title>
        <authorList>
            <consortium name="DOE Joint Genome Institute"/>
            <person name="Min B."/>
            <person name="Park H."/>
            <person name="Jang Y."/>
            <person name="Kim J.-J."/>
            <person name="Kim K.H."/>
            <person name="Pangilinan J."/>
            <person name="Lipzen A."/>
            <person name="Riley R."/>
            <person name="Grigoriev I.V."/>
            <person name="Spatafora J.W."/>
            <person name="Choi I.-G."/>
        </authorList>
    </citation>
    <scope>NUCLEOTIDE SEQUENCE [LARGE SCALE GENOMIC DNA]</scope>
    <source>
        <strain evidence="13 14">KUC8140</strain>
    </source>
</reference>
<dbReference type="InterPro" id="IPR005835">
    <property type="entry name" value="NTP_transferase_dom"/>
</dbReference>